<dbReference type="AlphaFoldDB" id="A0A9Q0EJB2"/>
<sequence>MGPPGSDVEDEVNVYQELNLLNFESVERSRPGILDWTGTDRKIEIKPRALKVNAGAIDSPEEAVCL</sequence>
<organism evidence="1 2">
    <name type="scientific">Muraenolepis orangiensis</name>
    <name type="common">Patagonian moray cod</name>
    <dbReference type="NCBI Taxonomy" id="630683"/>
    <lineage>
        <taxon>Eukaryota</taxon>
        <taxon>Metazoa</taxon>
        <taxon>Chordata</taxon>
        <taxon>Craniata</taxon>
        <taxon>Vertebrata</taxon>
        <taxon>Euteleostomi</taxon>
        <taxon>Actinopterygii</taxon>
        <taxon>Neopterygii</taxon>
        <taxon>Teleostei</taxon>
        <taxon>Neoteleostei</taxon>
        <taxon>Acanthomorphata</taxon>
        <taxon>Zeiogadaria</taxon>
        <taxon>Gadariae</taxon>
        <taxon>Gadiformes</taxon>
        <taxon>Muraenolepidoidei</taxon>
        <taxon>Muraenolepididae</taxon>
        <taxon>Muraenolepis</taxon>
    </lineage>
</organism>
<accession>A0A9Q0EJB2</accession>
<evidence type="ECO:0000313" key="1">
    <source>
        <dbReference type="EMBL" id="KAJ3605582.1"/>
    </source>
</evidence>
<gene>
    <name evidence="1" type="ORF">NHX12_027627</name>
</gene>
<comment type="caution">
    <text evidence="1">The sequence shown here is derived from an EMBL/GenBank/DDBJ whole genome shotgun (WGS) entry which is preliminary data.</text>
</comment>
<protein>
    <submittedName>
        <fullName evidence="1">Uncharacterized protein</fullName>
    </submittedName>
</protein>
<reference evidence="1" key="1">
    <citation type="submission" date="2022-07" db="EMBL/GenBank/DDBJ databases">
        <title>Chromosome-level genome of Muraenolepis orangiensis.</title>
        <authorList>
            <person name="Kim J."/>
        </authorList>
    </citation>
    <scope>NUCLEOTIDE SEQUENCE</scope>
    <source>
        <strain evidence="1">KU_S4_2022</strain>
        <tissue evidence="1">Muscle</tissue>
    </source>
</reference>
<dbReference type="Proteomes" id="UP001148018">
    <property type="component" value="Unassembled WGS sequence"/>
</dbReference>
<dbReference type="EMBL" id="JANIIK010000043">
    <property type="protein sequence ID" value="KAJ3605582.1"/>
    <property type="molecule type" value="Genomic_DNA"/>
</dbReference>
<name>A0A9Q0EJB2_9TELE</name>
<proteinExistence type="predicted"/>
<evidence type="ECO:0000313" key="2">
    <source>
        <dbReference type="Proteomes" id="UP001148018"/>
    </source>
</evidence>
<keyword evidence="2" id="KW-1185">Reference proteome</keyword>